<gene>
    <name evidence="1" type="ORF">PS723_01377</name>
</gene>
<evidence type="ECO:0000313" key="2">
    <source>
        <dbReference type="Proteomes" id="UP000379480"/>
    </source>
</evidence>
<dbReference type="EMBL" id="CABVHY010000005">
    <property type="protein sequence ID" value="VVN84725.1"/>
    <property type="molecule type" value="Genomic_DNA"/>
</dbReference>
<reference evidence="1 2" key="1">
    <citation type="submission" date="2019-09" db="EMBL/GenBank/DDBJ databases">
        <authorList>
            <person name="Chandra G."/>
            <person name="Truman W A."/>
        </authorList>
    </citation>
    <scope>NUCLEOTIDE SEQUENCE [LARGE SCALE GENOMIC DNA]</scope>
    <source>
        <strain evidence="1">PS723</strain>
    </source>
</reference>
<organism evidence="1 2">
    <name type="scientific">Pseudomonas fluorescens</name>
    <dbReference type="NCBI Taxonomy" id="294"/>
    <lineage>
        <taxon>Bacteria</taxon>
        <taxon>Pseudomonadati</taxon>
        <taxon>Pseudomonadota</taxon>
        <taxon>Gammaproteobacteria</taxon>
        <taxon>Pseudomonadales</taxon>
        <taxon>Pseudomonadaceae</taxon>
        <taxon>Pseudomonas</taxon>
    </lineage>
</organism>
<dbReference type="Proteomes" id="UP000379480">
    <property type="component" value="Unassembled WGS sequence"/>
</dbReference>
<name>A0A5E7B1A6_PSEFL</name>
<accession>A0A5E7B1A6</accession>
<protein>
    <submittedName>
        <fullName evidence="1">Uncharacterized protein</fullName>
    </submittedName>
</protein>
<sequence length="61" mass="6657">MAAWIQLTRMNPPISTVNDVRPMVLLEVRLSTILPNIRGGPIVKIFNAITDVIVVAKSGLC</sequence>
<dbReference type="AlphaFoldDB" id="A0A5E7B1A6"/>
<evidence type="ECO:0000313" key="1">
    <source>
        <dbReference type="EMBL" id="VVN84725.1"/>
    </source>
</evidence>
<proteinExistence type="predicted"/>